<sequence>MEVPTSVSGSEQLNFFGKDSSECENFIANVMKHAYDEGKQRDDEWIADFVGTCLRQDALRWWAGLDETTRRSWTLLQKALFLRYGPIFCGESGEEAEKFVFSIRQRARDAGKLEDPQWIAIFASPFFAESALRCIPERERKDGDTSSIVPTAPFATATGVAFTARRRCRIKLIKNGDSNSYYLSKNRHESGYLLIQEFSQNALEVEYREDDLPDPQTLYIPDSQVASYDILGVKCSGSNSSSLDSAGLCPIDSSSGAGSWTGYRGGTLIKNAWKISSKPEGGAILSRVNGSTTMYASSFAVGSGLIFYPNAMLSSAASVSSPGLTDWMQKLLPT</sequence>
<dbReference type="Proteomes" id="UP000054248">
    <property type="component" value="Unassembled WGS sequence"/>
</dbReference>
<accession>A0A0C3KQN2</accession>
<evidence type="ECO:0000313" key="1">
    <source>
        <dbReference type="EMBL" id="KIO23718.1"/>
    </source>
</evidence>
<evidence type="ECO:0008006" key="3">
    <source>
        <dbReference type="Google" id="ProtNLM"/>
    </source>
</evidence>
<dbReference type="AlphaFoldDB" id="A0A0C3KQN2"/>
<reference evidence="1 2" key="1">
    <citation type="submission" date="2014-04" db="EMBL/GenBank/DDBJ databases">
        <authorList>
            <consortium name="DOE Joint Genome Institute"/>
            <person name="Kuo A."/>
            <person name="Girlanda M."/>
            <person name="Perotto S."/>
            <person name="Kohler A."/>
            <person name="Nagy L.G."/>
            <person name="Floudas D."/>
            <person name="Copeland A."/>
            <person name="Barry K.W."/>
            <person name="Cichocki N."/>
            <person name="Veneault-Fourrey C."/>
            <person name="LaButti K."/>
            <person name="Lindquist E.A."/>
            <person name="Lipzen A."/>
            <person name="Lundell T."/>
            <person name="Morin E."/>
            <person name="Murat C."/>
            <person name="Sun H."/>
            <person name="Tunlid A."/>
            <person name="Henrissat B."/>
            <person name="Grigoriev I.V."/>
            <person name="Hibbett D.S."/>
            <person name="Martin F."/>
            <person name="Nordberg H.P."/>
            <person name="Cantor M.N."/>
            <person name="Hua S.X."/>
        </authorList>
    </citation>
    <scope>NUCLEOTIDE SEQUENCE [LARGE SCALE GENOMIC DNA]</scope>
    <source>
        <strain evidence="1 2">MUT 4182</strain>
    </source>
</reference>
<proteinExistence type="predicted"/>
<dbReference type="HOGENOM" id="CLU_066292_0_0_1"/>
<protein>
    <recommendedName>
        <fullName evidence="3">Retrotransposon gag domain-containing protein</fullName>
    </recommendedName>
</protein>
<keyword evidence="2" id="KW-1185">Reference proteome</keyword>
<reference evidence="2" key="2">
    <citation type="submission" date="2015-01" db="EMBL/GenBank/DDBJ databases">
        <title>Evolutionary Origins and Diversification of the Mycorrhizal Mutualists.</title>
        <authorList>
            <consortium name="DOE Joint Genome Institute"/>
            <consortium name="Mycorrhizal Genomics Consortium"/>
            <person name="Kohler A."/>
            <person name="Kuo A."/>
            <person name="Nagy L.G."/>
            <person name="Floudas D."/>
            <person name="Copeland A."/>
            <person name="Barry K.W."/>
            <person name="Cichocki N."/>
            <person name="Veneault-Fourrey C."/>
            <person name="LaButti K."/>
            <person name="Lindquist E.A."/>
            <person name="Lipzen A."/>
            <person name="Lundell T."/>
            <person name="Morin E."/>
            <person name="Murat C."/>
            <person name="Riley R."/>
            <person name="Ohm R."/>
            <person name="Sun H."/>
            <person name="Tunlid A."/>
            <person name="Henrissat B."/>
            <person name="Grigoriev I.V."/>
            <person name="Hibbett D.S."/>
            <person name="Martin F."/>
        </authorList>
    </citation>
    <scope>NUCLEOTIDE SEQUENCE [LARGE SCALE GENOMIC DNA]</scope>
    <source>
        <strain evidence="2">MUT 4182</strain>
    </source>
</reference>
<dbReference type="EMBL" id="KN823078">
    <property type="protein sequence ID" value="KIO23718.1"/>
    <property type="molecule type" value="Genomic_DNA"/>
</dbReference>
<organism evidence="1 2">
    <name type="scientific">Tulasnella calospora MUT 4182</name>
    <dbReference type="NCBI Taxonomy" id="1051891"/>
    <lineage>
        <taxon>Eukaryota</taxon>
        <taxon>Fungi</taxon>
        <taxon>Dikarya</taxon>
        <taxon>Basidiomycota</taxon>
        <taxon>Agaricomycotina</taxon>
        <taxon>Agaricomycetes</taxon>
        <taxon>Cantharellales</taxon>
        <taxon>Tulasnellaceae</taxon>
        <taxon>Tulasnella</taxon>
    </lineage>
</organism>
<evidence type="ECO:0000313" key="2">
    <source>
        <dbReference type="Proteomes" id="UP000054248"/>
    </source>
</evidence>
<gene>
    <name evidence="1" type="ORF">M407DRAFT_26845</name>
</gene>
<name>A0A0C3KQN2_9AGAM</name>
<dbReference type="OrthoDB" id="10429285at2759"/>